<evidence type="ECO:0000313" key="1">
    <source>
        <dbReference type="EMBL" id="KKM19348.1"/>
    </source>
</evidence>
<name>A0A0F9KB34_9ZZZZ</name>
<proteinExistence type="predicted"/>
<reference evidence="1" key="1">
    <citation type="journal article" date="2015" name="Nature">
        <title>Complex archaea that bridge the gap between prokaryotes and eukaryotes.</title>
        <authorList>
            <person name="Spang A."/>
            <person name="Saw J.H."/>
            <person name="Jorgensen S.L."/>
            <person name="Zaremba-Niedzwiedzka K."/>
            <person name="Martijn J."/>
            <person name="Lind A.E."/>
            <person name="van Eijk R."/>
            <person name="Schleper C."/>
            <person name="Guy L."/>
            <person name="Ettema T.J."/>
        </authorList>
    </citation>
    <scope>NUCLEOTIDE SEQUENCE</scope>
</reference>
<gene>
    <name evidence="1" type="ORF">LCGC14_1656480</name>
</gene>
<dbReference type="AlphaFoldDB" id="A0A0F9KB34"/>
<dbReference type="EMBL" id="LAZR01014009">
    <property type="protein sequence ID" value="KKM19348.1"/>
    <property type="molecule type" value="Genomic_DNA"/>
</dbReference>
<feature type="non-terminal residue" evidence="1">
    <location>
        <position position="1"/>
    </location>
</feature>
<comment type="caution">
    <text evidence="1">The sequence shown here is derived from an EMBL/GenBank/DDBJ whole genome shotgun (WGS) entry which is preliminary data.</text>
</comment>
<organism evidence="1">
    <name type="scientific">marine sediment metagenome</name>
    <dbReference type="NCBI Taxonomy" id="412755"/>
    <lineage>
        <taxon>unclassified sequences</taxon>
        <taxon>metagenomes</taxon>
        <taxon>ecological metagenomes</taxon>
    </lineage>
</organism>
<accession>A0A0F9KB34</accession>
<sequence>VSGRKSGSGSSGRYILGSKSIDWLRMGKDDFNRKEIESHSSELTNKRIDPILQNVNQIEYNLNVKYMPSIQDAMPYHAVLFTLWNETKSFYRANDKLWGEVQQCIGEGEQAMVFLRSSGPEAVKQYHVEWLIKNCKKLRSLMHYGMQSMGYFYRFGKRDPGSIKEHILLFRQKKWKAKETKNEVPKPDN</sequence>
<protein>
    <submittedName>
        <fullName evidence="1">Uncharacterized protein</fullName>
    </submittedName>
</protein>